<dbReference type="AlphaFoldDB" id="A0A4U5M2D5"/>
<reference evidence="1 2" key="1">
    <citation type="journal article" date="2015" name="Genome Biol.">
        <title>Comparative genomics of Steinernema reveals deeply conserved gene regulatory networks.</title>
        <authorList>
            <person name="Dillman A.R."/>
            <person name="Macchietto M."/>
            <person name="Porter C.F."/>
            <person name="Rogers A."/>
            <person name="Williams B."/>
            <person name="Antoshechkin I."/>
            <person name="Lee M.M."/>
            <person name="Goodwin Z."/>
            <person name="Lu X."/>
            <person name="Lewis E.E."/>
            <person name="Goodrich-Blair H."/>
            <person name="Stock S.P."/>
            <person name="Adams B.J."/>
            <person name="Sternberg P.W."/>
            <person name="Mortazavi A."/>
        </authorList>
    </citation>
    <scope>NUCLEOTIDE SEQUENCE [LARGE SCALE GENOMIC DNA]</scope>
    <source>
        <strain evidence="1 2">ALL</strain>
    </source>
</reference>
<name>A0A4U5M2D5_STECR</name>
<reference evidence="1 2" key="2">
    <citation type="journal article" date="2019" name="G3 (Bethesda)">
        <title>Hybrid Assembly of the Genome of the Entomopathogenic Nematode Steinernema carpocapsae Identifies the X-Chromosome.</title>
        <authorList>
            <person name="Serra L."/>
            <person name="Macchietto M."/>
            <person name="Macias-Munoz A."/>
            <person name="McGill C.J."/>
            <person name="Rodriguez I.M."/>
            <person name="Rodriguez B."/>
            <person name="Murad R."/>
            <person name="Mortazavi A."/>
        </authorList>
    </citation>
    <scope>NUCLEOTIDE SEQUENCE [LARGE SCALE GENOMIC DNA]</scope>
    <source>
        <strain evidence="1 2">ALL</strain>
    </source>
</reference>
<dbReference type="Proteomes" id="UP000298663">
    <property type="component" value="Unassembled WGS sequence"/>
</dbReference>
<proteinExistence type="predicted"/>
<protein>
    <submittedName>
        <fullName evidence="1">Uncharacterized protein</fullName>
    </submittedName>
</protein>
<sequence>MSHGYIKPSETFCNYLKPLEAYKVHFTFVQLIPKSTPKHTENATAPKLKKTISAKEFAASSRSTTYIHQIHLTQKNRRIDRSNKEGRATFEAALCPPQTRKIAMGRAWLGCQLLTTRRYSSLRETGRRKLPKK</sequence>
<dbReference type="EMBL" id="AZBU02000010">
    <property type="protein sequence ID" value="TKR62493.1"/>
    <property type="molecule type" value="Genomic_DNA"/>
</dbReference>
<comment type="caution">
    <text evidence="1">The sequence shown here is derived from an EMBL/GenBank/DDBJ whole genome shotgun (WGS) entry which is preliminary data.</text>
</comment>
<organism evidence="1 2">
    <name type="scientific">Steinernema carpocapsae</name>
    <name type="common">Entomopathogenic nematode</name>
    <dbReference type="NCBI Taxonomy" id="34508"/>
    <lineage>
        <taxon>Eukaryota</taxon>
        <taxon>Metazoa</taxon>
        <taxon>Ecdysozoa</taxon>
        <taxon>Nematoda</taxon>
        <taxon>Chromadorea</taxon>
        <taxon>Rhabditida</taxon>
        <taxon>Tylenchina</taxon>
        <taxon>Panagrolaimomorpha</taxon>
        <taxon>Strongyloidoidea</taxon>
        <taxon>Steinernematidae</taxon>
        <taxon>Steinernema</taxon>
    </lineage>
</organism>
<accession>A0A4U5M2D5</accession>
<gene>
    <name evidence="1" type="ORF">L596_026445</name>
</gene>
<keyword evidence="2" id="KW-1185">Reference proteome</keyword>
<evidence type="ECO:0000313" key="2">
    <source>
        <dbReference type="Proteomes" id="UP000298663"/>
    </source>
</evidence>
<evidence type="ECO:0000313" key="1">
    <source>
        <dbReference type="EMBL" id="TKR62493.1"/>
    </source>
</evidence>